<feature type="domain" description="YknX-like beta-barrel" evidence="6">
    <location>
        <begin position="224"/>
        <end position="310"/>
    </location>
</feature>
<gene>
    <name evidence="7" type="ORF">SAMN02910377_02370</name>
</gene>
<evidence type="ECO:0000313" key="7">
    <source>
        <dbReference type="EMBL" id="SEK98558.1"/>
    </source>
</evidence>
<evidence type="ECO:0000313" key="8">
    <source>
        <dbReference type="Proteomes" id="UP000182321"/>
    </source>
</evidence>
<organism evidence="7 8">
    <name type="scientific">Pseudobutyrivibrio ruminis</name>
    <dbReference type="NCBI Taxonomy" id="46206"/>
    <lineage>
        <taxon>Bacteria</taxon>
        <taxon>Bacillati</taxon>
        <taxon>Bacillota</taxon>
        <taxon>Clostridia</taxon>
        <taxon>Lachnospirales</taxon>
        <taxon>Lachnospiraceae</taxon>
        <taxon>Pseudobutyrivibrio</taxon>
    </lineage>
</organism>
<evidence type="ECO:0000256" key="4">
    <source>
        <dbReference type="SAM" id="MobiDB-lite"/>
    </source>
</evidence>
<dbReference type="InterPro" id="IPR058639">
    <property type="entry name" value="BSH_YknX-like"/>
</dbReference>
<proteinExistence type="predicted"/>
<dbReference type="GO" id="GO:0030313">
    <property type="term" value="C:cell envelope"/>
    <property type="evidence" value="ECO:0007669"/>
    <property type="project" value="UniProtKB-SubCell"/>
</dbReference>
<dbReference type="InterPro" id="IPR050465">
    <property type="entry name" value="UPF0194_transport"/>
</dbReference>
<dbReference type="PANTHER" id="PTHR32347">
    <property type="entry name" value="EFFLUX SYSTEM COMPONENT YKNX-RELATED"/>
    <property type="match status" value="1"/>
</dbReference>
<evidence type="ECO:0000256" key="1">
    <source>
        <dbReference type="ARBA" id="ARBA00004196"/>
    </source>
</evidence>
<evidence type="ECO:0000256" key="2">
    <source>
        <dbReference type="ARBA" id="ARBA00023054"/>
    </source>
</evidence>
<comment type="subcellular location">
    <subcellularLocation>
        <location evidence="1">Cell envelope</location>
    </subcellularLocation>
</comment>
<evidence type="ECO:0000259" key="5">
    <source>
        <dbReference type="Pfam" id="PF25984"/>
    </source>
</evidence>
<dbReference type="Pfam" id="PF25984">
    <property type="entry name" value="BSH_YknX"/>
    <property type="match status" value="1"/>
</dbReference>
<feature type="compositionally biased region" description="Low complexity" evidence="4">
    <location>
        <begin position="272"/>
        <end position="283"/>
    </location>
</feature>
<dbReference type="EMBL" id="FNZX01000016">
    <property type="protein sequence ID" value="SEK98558.1"/>
    <property type="molecule type" value="Genomic_DNA"/>
</dbReference>
<name>A0A1H7LIA2_9FIRM</name>
<feature type="coiled-coil region" evidence="3">
    <location>
        <begin position="123"/>
        <end position="185"/>
    </location>
</feature>
<dbReference type="AlphaFoldDB" id="A0A1H7LIA2"/>
<feature type="domain" description="YknX-like barrel-sandwich hybrid" evidence="5">
    <location>
        <begin position="79"/>
        <end position="217"/>
    </location>
</feature>
<sequence>MKKKVIAIVLAAIIAAAGIFVWKSGIISGGATGSDDSAEVYVMSLSDIMGTNSGYSTNVFMGVVEGQESTGITKSSDRELDQLFVSEGDTVTVGTPLFSYKTDSLVAENTQYGFEIEGYNLSIADYNNDITKTQAELDKIKGNTDEDKTKKEELTNQINSLNTDIAIAQNNIEMVNAKIEANNNKIANSTVTSTVDGTITKIADDTNPYTTDGSFITILASKEMRVKGQINEQNVWAINVDEPVTLRSRVDSSQTWKGTITKIDTESKQENNDSSYYGGGSSDSNSTKYPFYITLEDSEGLMMGQHLYIELGQTDAPEMDFTDGTYLYDYYIAYDEDGNPFVWADNKGHLTKVSIELGDYYEEQMVYSVSGIDNDTLIAFPMEDYSEGMKTVSEYEGE</sequence>
<dbReference type="Proteomes" id="UP000182321">
    <property type="component" value="Unassembled WGS sequence"/>
</dbReference>
<reference evidence="8" key="1">
    <citation type="submission" date="2016-10" db="EMBL/GenBank/DDBJ databases">
        <authorList>
            <person name="Varghese N."/>
        </authorList>
    </citation>
    <scope>NUCLEOTIDE SEQUENCE [LARGE SCALE GENOMIC DNA]</scope>
    <source>
        <strain evidence="8">ACV-9</strain>
    </source>
</reference>
<evidence type="ECO:0000256" key="3">
    <source>
        <dbReference type="SAM" id="Coils"/>
    </source>
</evidence>
<dbReference type="PANTHER" id="PTHR32347:SF14">
    <property type="entry name" value="EFFLUX SYSTEM COMPONENT YKNX-RELATED"/>
    <property type="match status" value="1"/>
</dbReference>
<dbReference type="InterPro" id="IPR058636">
    <property type="entry name" value="Beta-barrel_YknX"/>
</dbReference>
<dbReference type="RefSeq" id="WP_074792026.1">
    <property type="nucleotide sequence ID" value="NZ_FNZX01000016.1"/>
</dbReference>
<dbReference type="Gene3D" id="2.40.30.170">
    <property type="match status" value="1"/>
</dbReference>
<dbReference type="Pfam" id="PF25990">
    <property type="entry name" value="Beta-barrel_YknX"/>
    <property type="match status" value="1"/>
</dbReference>
<keyword evidence="8" id="KW-1185">Reference proteome</keyword>
<protein>
    <submittedName>
        <fullName evidence="7">HlyD family secretion protein</fullName>
    </submittedName>
</protein>
<evidence type="ECO:0000259" key="6">
    <source>
        <dbReference type="Pfam" id="PF25990"/>
    </source>
</evidence>
<feature type="region of interest" description="Disordered" evidence="4">
    <location>
        <begin position="261"/>
        <end position="283"/>
    </location>
</feature>
<accession>A0A1H7LIA2</accession>
<keyword evidence="2 3" id="KW-0175">Coiled coil</keyword>